<reference evidence="3 4" key="1">
    <citation type="journal article" date="2007" name="Proc. Natl. Acad. Sci. U.S.A.">
        <title>The tiny eukaryote Ostreococcus provides genomic insights into the paradox of plankton speciation.</title>
        <authorList>
            <person name="Palenik B."/>
            <person name="Grimwood J."/>
            <person name="Aerts A."/>
            <person name="Rouze P."/>
            <person name="Salamov A."/>
            <person name="Putnam N."/>
            <person name="Dupont C."/>
            <person name="Jorgensen R."/>
            <person name="Derelle E."/>
            <person name="Rombauts S."/>
            <person name="Zhou K."/>
            <person name="Otillar R."/>
            <person name="Merchant S.S."/>
            <person name="Podell S."/>
            <person name="Gaasterland T."/>
            <person name="Napoli C."/>
            <person name="Gendler K."/>
            <person name="Manuell A."/>
            <person name="Tai V."/>
            <person name="Vallon O."/>
            <person name="Piganeau G."/>
            <person name="Jancek S."/>
            <person name="Heijde M."/>
            <person name="Jabbari K."/>
            <person name="Bowler C."/>
            <person name="Lohr M."/>
            <person name="Robbens S."/>
            <person name="Werner G."/>
            <person name="Dubchak I."/>
            <person name="Pazour G.J."/>
            <person name="Ren Q."/>
            <person name="Paulsen I."/>
            <person name="Delwiche C."/>
            <person name="Schmutz J."/>
            <person name="Rokhsar D."/>
            <person name="Van de Peer Y."/>
            <person name="Moreau H."/>
            <person name="Grigoriev I.V."/>
        </authorList>
    </citation>
    <scope>NUCLEOTIDE SEQUENCE [LARGE SCALE GENOMIC DNA]</scope>
    <source>
        <strain evidence="3 4">CCE9901</strain>
    </source>
</reference>
<dbReference type="UniPathway" id="UPA00143"/>
<dbReference type="InterPro" id="IPR013083">
    <property type="entry name" value="Znf_RING/FYVE/PHD"/>
</dbReference>
<dbReference type="Pfam" id="PF04564">
    <property type="entry name" value="U-box"/>
    <property type="match status" value="1"/>
</dbReference>
<keyword evidence="4" id="KW-1185">Reference proteome</keyword>
<evidence type="ECO:0000256" key="1">
    <source>
        <dbReference type="SAM" id="Phobius"/>
    </source>
</evidence>
<evidence type="ECO:0000313" key="4">
    <source>
        <dbReference type="Proteomes" id="UP000001568"/>
    </source>
</evidence>
<dbReference type="Gene3D" id="3.30.40.10">
    <property type="entry name" value="Zinc/RING finger domain, C3HC4 (zinc finger)"/>
    <property type="match status" value="1"/>
</dbReference>
<evidence type="ECO:0000313" key="3">
    <source>
        <dbReference type="EMBL" id="ABO95937.1"/>
    </source>
</evidence>
<keyword evidence="1" id="KW-0812">Transmembrane</keyword>
<sequence length="255" mass="28052">MANAGIGLSQFAFVGTFIAAVKKTIAGPREEPPEHLKCVITQELFRDPVVLVQTGYTYDRIAIQRWLAAKFPPTDPTSNVELWCTDLVPNWSLRQSVDEWGVANGYGAMDPPEEAVRVTKDGRPMGRRSANATSATALTHQYLQALHRTHPRHAAVLVFLMTFTLGTITVTTLTVVHSAYAAVGAALRHEAVARMLDGPAQSFVWWFCVGGFLFLAHCGAQDVPPVARGRERVDRRGRAQDVVGRGFFRRLGVAR</sequence>
<dbReference type="GeneID" id="5002154"/>
<dbReference type="AlphaFoldDB" id="A4RWV9"/>
<dbReference type="Gramene" id="ABO95937">
    <property type="protein sequence ID" value="ABO95937"/>
    <property type="gene ID" value="OSTLU_31475"/>
</dbReference>
<dbReference type="GO" id="GO:0004842">
    <property type="term" value="F:ubiquitin-protein transferase activity"/>
    <property type="evidence" value="ECO:0007669"/>
    <property type="project" value="InterPro"/>
</dbReference>
<keyword evidence="1" id="KW-1133">Transmembrane helix</keyword>
<dbReference type="STRING" id="436017.A4RWV9"/>
<dbReference type="OrthoDB" id="2016400at2759"/>
<dbReference type="HOGENOM" id="CLU_1091506_0_0_1"/>
<feature type="domain" description="U-box" evidence="2">
    <location>
        <begin position="31"/>
        <end position="107"/>
    </location>
</feature>
<dbReference type="EMBL" id="CP000585">
    <property type="protein sequence ID" value="ABO95937.1"/>
    <property type="molecule type" value="Genomic_DNA"/>
</dbReference>
<dbReference type="PANTHER" id="PTHR46573:SF1">
    <property type="entry name" value="WD REPEAT, SAM AND U-BOX DOMAIN-CONTAINING PROTEIN 1"/>
    <property type="match status" value="1"/>
</dbReference>
<gene>
    <name evidence="3" type="ORF">OSTLU_31475</name>
</gene>
<feature type="transmembrane region" description="Helical" evidence="1">
    <location>
        <begin position="203"/>
        <end position="220"/>
    </location>
</feature>
<dbReference type="InterPro" id="IPR003613">
    <property type="entry name" value="Ubox_domain"/>
</dbReference>
<dbReference type="PROSITE" id="PS51698">
    <property type="entry name" value="U_BOX"/>
    <property type="match status" value="1"/>
</dbReference>
<keyword evidence="1" id="KW-0472">Membrane</keyword>
<name>A4RWV9_OSTLU</name>
<dbReference type="InterPro" id="IPR052085">
    <property type="entry name" value="WD-SAM-U-box"/>
</dbReference>
<dbReference type="eggNOG" id="KOG0167">
    <property type="taxonomic scope" value="Eukaryota"/>
</dbReference>
<dbReference type="SUPFAM" id="SSF57850">
    <property type="entry name" value="RING/U-box"/>
    <property type="match status" value="1"/>
</dbReference>
<dbReference type="CDD" id="cd16655">
    <property type="entry name" value="RING-Ubox_WDSUB1-like"/>
    <property type="match status" value="1"/>
</dbReference>
<organism evidence="3 4">
    <name type="scientific">Ostreococcus lucimarinus (strain CCE9901)</name>
    <dbReference type="NCBI Taxonomy" id="436017"/>
    <lineage>
        <taxon>Eukaryota</taxon>
        <taxon>Viridiplantae</taxon>
        <taxon>Chlorophyta</taxon>
        <taxon>Mamiellophyceae</taxon>
        <taxon>Mamiellales</taxon>
        <taxon>Bathycoccaceae</taxon>
        <taxon>Ostreococcus</taxon>
    </lineage>
</organism>
<proteinExistence type="predicted"/>
<dbReference type="Proteomes" id="UP000001568">
    <property type="component" value="Chromosome 5"/>
</dbReference>
<accession>A4RWV9</accession>
<dbReference type="GO" id="GO:0016567">
    <property type="term" value="P:protein ubiquitination"/>
    <property type="evidence" value="ECO:0007669"/>
    <property type="project" value="UniProtKB-UniPathway"/>
</dbReference>
<protein>
    <recommendedName>
        <fullName evidence="2">U-box domain-containing protein</fullName>
    </recommendedName>
</protein>
<dbReference type="PANTHER" id="PTHR46573">
    <property type="entry name" value="WD REPEAT, SAM AND U-BOX DOMAIN-CONTAINING PROTEIN 1"/>
    <property type="match status" value="1"/>
</dbReference>
<feature type="transmembrane region" description="Helical" evidence="1">
    <location>
        <begin position="154"/>
        <end position="183"/>
    </location>
</feature>
<dbReference type="KEGG" id="olu:OSTLU_31475"/>
<dbReference type="RefSeq" id="XP_001417644.1">
    <property type="nucleotide sequence ID" value="XM_001417607.1"/>
</dbReference>
<evidence type="ECO:0000259" key="2">
    <source>
        <dbReference type="PROSITE" id="PS51698"/>
    </source>
</evidence>
<dbReference type="SMART" id="SM00504">
    <property type="entry name" value="Ubox"/>
    <property type="match status" value="1"/>
</dbReference>